<protein>
    <recommendedName>
        <fullName evidence="4">DUF1761-domain-containing protein</fullName>
    </recommendedName>
</protein>
<keyword evidence="3" id="KW-1185">Reference proteome</keyword>
<dbReference type="PANTHER" id="PTHR40638:SF1">
    <property type="entry name" value="UPF0591 MEMBRANE PROTEIN C15E1.02C"/>
    <property type="match status" value="1"/>
</dbReference>
<evidence type="ECO:0000256" key="1">
    <source>
        <dbReference type="SAM" id="Phobius"/>
    </source>
</evidence>
<feature type="transmembrane region" description="Helical" evidence="1">
    <location>
        <begin position="20"/>
        <end position="40"/>
    </location>
</feature>
<keyword evidence="1" id="KW-0812">Transmembrane</keyword>
<reference evidence="2" key="2">
    <citation type="submission" date="2020-09" db="EMBL/GenBank/DDBJ databases">
        <title>Reference genome assembly for Australian Ascochyta lentis isolate Al4.</title>
        <authorList>
            <person name="Lee R.C."/>
            <person name="Farfan-Caceres L.M."/>
            <person name="Debler J.W."/>
            <person name="Williams A.H."/>
            <person name="Henares B.M."/>
        </authorList>
    </citation>
    <scope>NUCLEOTIDE SEQUENCE</scope>
    <source>
        <strain evidence="2">Al4</strain>
    </source>
</reference>
<dbReference type="PANTHER" id="PTHR40638">
    <property type="entry name" value="UPF0591 MEMBRANE PROTEIN C15E1.02C"/>
    <property type="match status" value="1"/>
</dbReference>
<evidence type="ECO:0008006" key="4">
    <source>
        <dbReference type="Google" id="ProtNLM"/>
    </source>
</evidence>
<dbReference type="InterPro" id="IPR013879">
    <property type="entry name" value="DUF1761"/>
</dbReference>
<dbReference type="AlphaFoldDB" id="A0A8H7IZ39"/>
<dbReference type="OrthoDB" id="2344991at2759"/>
<keyword evidence="1" id="KW-0472">Membrane</keyword>
<feature type="transmembrane region" description="Helical" evidence="1">
    <location>
        <begin position="98"/>
        <end position="119"/>
    </location>
</feature>
<dbReference type="EMBL" id="RZGK01000015">
    <property type="protein sequence ID" value="KAF9693512.1"/>
    <property type="molecule type" value="Genomic_DNA"/>
</dbReference>
<reference evidence="2" key="1">
    <citation type="submission" date="2018-12" db="EMBL/GenBank/DDBJ databases">
        <authorList>
            <person name="Syme R.A."/>
            <person name="Farfan-Caceres L."/>
            <person name="Lichtenzveig J."/>
        </authorList>
    </citation>
    <scope>NUCLEOTIDE SEQUENCE</scope>
    <source>
        <strain evidence="2">Al4</strain>
    </source>
</reference>
<evidence type="ECO:0000313" key="3">
    <source>
        <dbReference type="Proteomes" id="UP000651452"/>
    </source>
</evidence>
<accession>A0A8H7IZ39</accession>
<organism evidence="2 3">
    <name type="scientific">Ascochyta lentis</name>
    <dbReference type="NCBI Taxonomy" id="205686"/>
    <lineage>
        <taxon>Eukaryota</taxon>
        <taxon>Fungi</taxon>
        <taxon>Dikarya</taxon>
        <taxon>Ascomycota</taxon>
        <taxon>Pezizomycotina</taxon>
        <taxon>Dothideomycetes</taxon>
        <taxon>Pleosporomycetidae</taxon>
        <taxon>Pleosporales</taxon>
        <taxon>Pleosporineae</taxon>
        <taxon>Didymellaceae</taxon>
        <taxon>Ascochyta</taxon>
    </lineage>
</organism>
<keyword evidence="1" id="KW-1133">Transmembrane helix</keyword>
<feature type="transmembrane region" description="Helical" evidence="1">
    <location>
        <begin position="131"/>
        <end position="150"/>
    </location>
</feature>
<dbReference type="Proteomes" id="UP000651452">
    <property type="component" value="Unassembled WGS sequence"/>
</dbReference>
<dbReference type="Pfam" id="PF08570">
    <property type="entry name" value="DUF1761"/>
    <property type="match status" value="1"/>
</dbReference>
<evidence type="ECO:0000313" key="2">
    <source>
        <dbReference type="EMBL" id="KAF9693512.1"/>
    </source>
</evidence>
<comment type="caution">
    <text evidence="2">The sequence shown here is derived from an EMBL/GenBank/DDBJ whole genome shotgun (WGS) entry which is preliminary data.</text>
</comment>
<proteinExistence type="predicted"/>
<name>A0A8H7IZ39_9PLEO</name>
<gene>
    <name evidence="2" type="ORF">EKO04_008196</name>
</gene>
<sequence length="156" mass="16550">MYQWLTWLPSDLPPVKPSAIALGTAFNHAVSLAVLGPVFGDAYRRAQQANSKEEYFHSKEAATAAASWGSSIVGSAVQSYGVGALINATGTLTYKGAAYLGSLIFFASAAPSIVSQVLTEKRPLDTIAVGAFARVLETVGLSLFLTYWGTRTNPFE</sequence>